<reference evidence="2 3" key="1">
    <citation type="journal article" date="2019" name="Commun. Biol.">
        <title>The bagworm genome reveals a unique fibroin gene that provides high tensile strength.</title>
        <authorList>
            <person name="Kono N."/>
            <person name="Nakamura H."/>
            <person name="Ohtoshi R."/>
            <person name="Tomita M."/>
            <person name="Numata K."/>
            <person name="Arakawa K."/>
        </authorList>
    </citation>
    <scope>NUCLEOTIDE SEQUENCE [LARGE SCALE GENOMIC DNA]</scope>
</reference>
<dbReference type="AlphaFoldDB" id="A0A4C1T2T1"/>
<feature type="region of interest" description="Disordered" evidence="1">
    <location>
        <begin position="69"/>
        <end position="90"/>
    </location>
</feature>
<comment type="caution">
    <text evidence="2">The sequence shown here is derived from an EMBL/GenBank/DDBJ whole genome shotgun (WGS) entry which is preliminary data.</text>
</comment>
<sequence>MLKRIKTCQGLLENSFIKLPCAVGRRRSTDFHSLNDYPILYEASKNGDNPTDPCETSLDIAIKQNYFQDKSPEDPGHAMRMLRMDREEIE</sequence>
<proteinExistence type="predicted"/>
<protein>
    <submittedName>
        <fullName evidence="2">Uncharacterized protein</fullName>
    </submittedName>
</protein>
<keyword evidence="3" id="KW-1185">Reference proteome</keyword>
<gene>
    <name evidence="2" type="ORF">EVAR_71223_1</name>
</gene>
<organism evidence="2 3">
    <name type="scientific">Eumeta variegata</name>
    <name type="common">Bagworm moth</name>
    <name type="synonym">Eumeta japonica</name>
    <dbReference type="NCBI Taxonomy" id="151549"/>
    <lineage>
        <taxon>Eukaryota</taxon>
        <taxon>Metazoa</taxon>
        <taxon>Ecdysozoa</taxon>
        <taxon>Arthropoda</taxon>
        <taxon>Hexapoda</taxon>
        <taxon>Insecta</taxon>
        <taxon>Pterygota</taxon>
        <taxon>Neoptera</taxon>
        <taxon>Endopterygota</taxon>
        <taxon>Lepidoptera</taxon>
        <taxon>Glossata</taxon>
        <taxon>Ditrysia</taxon>
        <taxon>Tineoidea</taxon>
        <taxon>Psychidae</taxon>
        <taxon>Oiketicinae</taxon>
        <taxon>Eumeta</taxon>
    </lineage>
</organism>
<dbReference type="Proteomes" id="UP000299102">
    <property type="component" value="Unassembled WGS sequence"/>
</dbReference>
<accession>A0A4C1T2T1</accession>
<dbReference type="EMBL" id="BGZK01004405">
    <property type="protein sequence ID" value="GBP08799.1"/>
    <property type="molecule type" value="Genomic_DNA"/>
</dbReference>
<evidence type="ECO:0000313" key="3">
    <source>
        <dbReference type="Proteomes" id="UP000299102"/>
    </source>
</evidence>
<name>A0A4C1T2T1_EUMVA</name>
<evidence type="ECO:0000313" key="2">
    <source>
        <dbReference type="EMBL" id="GBP08799.1"/>
    </source>
</evidence>
<evidence type="ECO:0000256" key="1">
    <source>
        <dbReference type="SAM" id="MobiDB-lite"/>
    </source>
</evidence>
<feature type="compositionally biased region" description="Basic and acidic residues" evidence="1">
    <location>
        <begin position="70"/>
        <end position="90"/>
    </location>
</feature>